<comment type="catalytic activity">
    <reaction evidence="13">
        <text>a (3S)-3-hydroxyacyl-CoA + NAD(+) = a 3-oxoacyl-CoA + NADH + H(+)</text>
        <dbReference type="Rhea" id="RHEA:22432"/>
        <dbReference type="ChEBI" id="CHEBI:15378"/>
        <dbReference type="ChEBI" id="CHEBI:57318"/>
        <dbReference type="ChEBI" id="CHEBI:57540"/>
        <dbReference type="ChEBI" id="CHEBI:57945"/>
        <dbReference type="ChEBI" id="CHEBI:90726"/>
        <dbReference type="EC" id="1.1.1.35"/>
    </reaction>
</comment>
<dbReference type="InterPro" id="IPR006108">
    <property type="entry name" value="3HC_DH_C"/>
</dbReference>
<dbReference type="Gene3D" id="3.90.226.10">
    <property type="entry name" value="2-enoyl-CoA Hydratase, Chain A, domain 1"/>
    <property type="match status" value="1"/>
</dbReference>
<evidence type="ECO:0000259" key="16">
    <source>
        <dbReference type="Pfam" id="PF00725"/>
    </source>
</evidence>
<evidence type="ECO:0000256" key="3">
    <source>
        <dbReference type="ARBA" id="ARBA00008750"/>
    </source>
</evidence>
<dbReference type="CDD" id="cd06558">
    <property type="entry name" value="crotonase-like"/>
    <property type="match status" value="1"/>
</dbReference>
<keyword evidence="5" id="KW-0442">Lipid degradation</keyword>
<dbReference type="InterPro" id="IPR029045">
    <property type="entry name" value="ClpP/crotonase-like_dom_sf"/>
</dbReference>
<keyword evidence="4" id="KW-0276">Fatty acid metabolism</keyword>
<dbReference type="PANTHER" id="PTHR23309">
    <property type="entry name" value="3-HYDROXYACYL-COA DEHYROGENASE"/>
    <property type="match status" value="1"/>
</dbReference>
<evidence type="ECO:0000256" key="13">
    <source>
        <dbReference type="ARBA" id="ARBA00049556"/>
    </source>
</evidence>
<name>A0ABV1V0A5_9ACTN</name>
<reference evidence="18 19" key="1">
    <citation type="submission" date="2024-06" db="EMBL/GenBank/DDBJ databases">
        <title>The Natural Products Discovery Center: Release of the First 8490 Sequenced Strains for Exploring Actinobacteria Biosynthetic Diversity.</title>
        <authorList>
            <person name="Kalkreuter E."/>
            <person name="Kautsar S.A."/>
            <person name="Yang D."/>
            <person name="Bader C.D."/>
            <person name="Teijaro C.N."/>
            <person name="Fluegel L."/>
            <person name="Davis C.M."/>
            <person name="Simpson J.R."/>
            <person name="Lauterbach L."/>
            <person name="Steele A.D."/>
            <person name="Gui C."/>
            <person name="Meng S."/>
            <person name="Li G."/>
            <person name="Viehrig K."/>
            <person name="Ye F."/>
            <person name="Su P."/>
            <person name="Kiefer A.F."/>
            <person name="Nichols A."/>
            <person name="Cepeda A.J."/>
            <person name="Yan W."/>
            <person name="Fan B."/>
            <person name="Jiang Y."/>
            <person name="Adhikari A."/>
            <person name="Zheng C.-J."/>
            <person name="Schuster L."/>
            <person name="Cowan T.M."/>
            <person name="Smanski M.J."/>
            <person name="Chevrette M.G."/>
            <person name="De Carvalho L.P.S."/>
            <person name="Shen B."/>
        </authorList>
    </citation>
    <scope>NUCLEOTIDE SEQUENCE [LARGE SCALE GENOMIC DNA]</scope>
    <source>
        <strain evidence="18 19">NPDC000837</strain>
    </source>
</reference>
<evidence type="ECO:0000256" key="11">
    <source>
        <dbReference type="ARBA" id="ARBA00023239"/>
    </source>
</evidence>
<keyword evidence="10" id="KW-0413">Isomerase</keyword>
<keyword evidence="15" id="KW-0472">Membrane</keyword>
<evidence type="ECO:0000313" key="18">
    <source>
        <dbReference type="EMBL" id="MER6616476.1"/>
    </source>
</evidence>
<comment type="similarity">
    <text evidence="14">Belongs to the enoyl-CoA hydratase/isomerase family.</text>
</comment>
<organism evidence="18 19">
    <name type="scientific">Streptomyces xantholiticus</name>
    <dbReference type="NCBI Taxonomy" id="68285"/>
    <lineage>
        <taxon>Bacteria</taxon>
        <taxon>Bacillati</taxon>
        <taxon>Actinomycetota</taxon>
        <taxon>Actinomycetes</taxon>
        <taxon>Kitasatosporales</taxon>
        <taxon>Streptomycetaceae</taxon>
        <taxon>Streptomyces</taxon>
    </lineage>
</organism>
<feature type="domain" description="3-hydroxyacyl-CoA dehydrogenase C-terminal" evidence="16">
    <location>
        <begin position="477"/>
        <end position="569"/>
    </location>
</feature>
<protein>
    <submittedName>
        <fullName evidence="18">3-hydroxyacyl-CoA dehydrogenase NAD-binding domain-containing protein</fullName>
    </submittedName>
</protein>
<evidence type="ECO:0000256" key="14">
    <source>
        <dbReference type="RuleBase" id="RU003707"/>
    </source>
</evidence>
<feature type="domain" description="3-hydroxyacyl-CoA dehydrogenase NAD binding" evidence="17">
    <location>
        <begin position="296"/>
        <end position="472"/>
    </location>
</feature>
<dbReference type="EMBL" id="JBEPBX010000024">
    <property type="protein sequence ID" value="MER6616476.1"/>
    <property type="molecule type" value="Genomic_DNA"/>
</dbReference>
<keyword evidence="9" id="KW-0576">Peroxisome</keyword>
<dbReference type="InterPro" id="IPR001753">
    <property type="entry name" value="Enoyl-CoA_hydra/iso"/>
</dbReference>
<dbReference type="Pfam" id="PF00725">
    <property type="entry name" value="3HCDH"/>
    <property type="match status" value="2"/>
</dbReference>
<keyword evidence="15" id="KW-1133">Transmembrane helix</keyword>
<feature type="domain" description="3-hydroxyacyl-CoA dehydrogenase C-terminal" evidence="16">
    <location>
        <begin position="605"/>
        <end position="687"/>
    </location>
</feature>
<evidence type="ECO:0000256" key="9">
    <source>
        <dbReference type="ARBA" id="ARBA00023140"/>
    </source>
</evidence>
<dbReference type="InterPro" id="IPR036291">
    <property type="entry name" value="NAD(P)-bd_dom_sf"/>
</dbReference>
<comment type="subcellular location">
    <subcellularLocation>
        <location evidence="1">Peroxisome</location>
    </subcellularLocation>
</comment>
<evidence type="ECO:0000313" key="19">
    <source>
        <dbReference type="Proteomes" id="UP001445472"/>
    </source>
</evidence>
<evidence type="ECO:0000256" key="4">
    <source>
        <dbReference type="ARBA" id="ARBA00022832"/>
    </source>
</evidence>
<evidence type="ECO:0000256" key="8">
    <source>
        <dbReference type="ARBA" id="ARBA00023098"/>
    </source>
</evidence>
<dbReference type="Gene3D" id="3.40.50.720">
    <property type="entry name" value="NAD(P)-binding Rossmann-like Domain"/>
    <property type="match status" value="1"/>
</dbReference>
<evidence type="ECO:0000259" key="17">
    <source>
        <dbReference type="Pfam" id="PF02737"/>
    </source>
</evidence>
<dbReference type="PROSITE" id="PS00166">
    <property type="entry name" value="ENOYL_COA_HYDRATASE"/>
    <property type="match status" value="1"/>
</dbReference>
<comment type="pathway">
    <text evidence="2">Lipid metabolism; fatty acid beta-oxidation.</text>
</comment>
<feature type="transmembrane region" description="Helical" evidence="15">
    <location>
        <begin position="297"/>
        <end position="323"/>
    </location>
</feature>
<evidence type="ECO:0000256" key="10">
    <source>
        <dbReference type="ARBA" id="ARBA00023235"/>
    </source>
</evidence>
<evidence type="ECO:0000256" key="7">
    <source>
        <dbReference type="ARBA" id="ARBA00023027"/>
    </source>
</evidence>
<evidence type="ECO:0000256" key="15">
    <source>
        <dbReference type="SAM" id="Phobius"/>
    </source>
</evidence>
<keyword evidence="6" id="KW-0560">Oxidoreductase</keyword>
<dbReference type="Gene3D" id="1.10.1040.50">
    <property type="match status" value="1"/>
</dbReference>
<evidence type="ECO:0000256" key="6">
    <source>
        <dbReference type="ARBA" id="ARBA00023002"/>
    </source>
</evidence>
<evidence type="ECO:0000256" key="12">
    <source>
        <dbReference type="ARBA" id="ARBA00023268"/>
    </source>
</evidence>
<dbReference type="Proteomes" id="UP001445472">
    <property type="component" value="Unassembled WGS sequence"/>
</dbReference>
<dbReference type="SUPFAM" id="SSF48179">
    <property type="entry name" value="6-phosphogluconate dehydrogenase C-terminal domain-like"/>
    <property type="match status" value="2"/>
</dbReference>
<dbReference type="SUPFAM" id="SSF51735">
    <property type="entry name" value="NAD(P)-binding Rossmann-fold domains"/>
    <property type="match status" value="1"/>
</dbReference>
<keyword evidence="19" id="KW-1185">Reference proteome</keyword>
<keyword evidence="12" id="KW-0511">Multifunctional enzyme</keyword>
<comment type="similarity">
    <text evidence="3">In the N-terminal section; belongs to the enoyl-CoA hydratase/isomerase family.</text>
</comment>
<evidence type="ECO:0000256" key="2">
    <source>
        <dbReference type="ARBA" id="ARBA00005005"/>
    </source>
</evidence>
<dbReference type="InterPro" id="IPR008927">
    <property type="entry name" value="6-PGluconate_DH-like_C_sf"/>
</dbReference>
<evidence type="ECO:0000256" key="1">
    <source>
        <dbReference type="ARBA" id="ARBA00004275"/>
    </source>
</evidence>
<dbReference type="Pfam" id="PF02737">
    <property type="entry name" value="3HCDH_N"/>
    <property type="match status" value="1"/>
</dbReference>
<keyword evidence="15" id="KW-0812">Transmembrane</keyword>
<keyword evidence="11" id="KW-0456">Lyase</keyword>
<keyword evidence="7" id="KW-0520">NAD</keyword>
<dbReference type="InterPro" id="IPR018376">
    <property type="entry name" value="Enoyl-CoA_hyd/isom_CS"/>
</dbReference>
<dbReference type="Pfam" id="PF00378">
    <property type="entry name" value="ECH_1"/>
    <property type="match status" value="1"/>
</dbReference>
<comment type="caution">
    <text evidence="18">The sequence shown here is derived from an EMBL/GenBank/DDBJ whole genome shotgun (WGS) entry which is preliminary data.</text>
</comment>
<proteinExistence type="inferred from homology"/>
<dbReference type="RefSeq" id="WP_351977833.1">
    <property type="nucleotide sequence ID" value="NZ_JBEPBX010000024.1"/>
</dbReference>
<dbReference type="SUPFAM" id="SSF52096">
    <property type="entry name" value="ClpP/crotonase"/>
    <property type="match status" value="1"/>
</dbReference>
<keyword evidence="8" id="KW-0443">Lipid metabolism</keyword>
<accession>A0ABV1V0A5</accession>
<sequence length="691" mass="73263">MSTHYSVTGRTAILRIDNPPVNGLGHATRKGIAQGLRRALDSTDVDAIVLTGREGSFSAGADISEFGTARTTAAPSLGDVIAALEDAGKPVVAAIDGTCLGGGLELALGAHYRVATSSSRIGLPEVHLGLVPGAGGTQRLPRVVGADVAADMISGGAPRTARELEDLPGQRLFDRLVDGDVIAAAMELAVEVAAVRPLPRVRDLSVGRDDTAAARATHERLRRRSRGFVAPAEALALVEKAGTTPFEEGLAEERKTFLELMNGEQSAALRHAFFAERAARKVPDVRPKTPARTVDKVAVIGAGTMGGGIAMTFLGAGILVTIVESSREALDRGLDAMRRNYQRQVERGKLTADGLEQRMALLTPTLDYADLSDSDLVIEAAFEDMDVKRSVFTRLDEVAKPGAILASNTSTLDIDAIAAVTGRPGDVLGMHFFSPANVMKLLEIVRGAKTSDDVLVTAMAVGQRIGKTGVVAGVCDGFIGNRMLARYRDAATALLHAGATPAAIDSAAEHFGFAMGPFRMADLAGNDIGWAIRKRRYAQDPGTPREEISDALCEMGRFGQKTGAGWYDYAPGGREAIPSPVVEELLASFHAEHGTKLRTFEADEIVQRLVFALVDEGARILDEGIALRASDIDVVYIAGYGFPRYRGGPMFYADTMGAAHVLSGLRRFHGDDGWEPSPLLMRLAAEGGTFN</sequence>
<dbReference type="InterPro" id="IPR006176">
    <property type="entry name" value="3-OHacyl-CoA_DH_NAD-bd"/>
</dbReference>
<evidence type="ECO:0000256" key="5">
    <source>
        <dbReference type="ARBA" id="ARBA00022963"/>
    </source>
</evidence>
<gene>
    <name evidence="18" type="ORF">ABT276_24490</name>
</gene>